<dbReference type="Gene3D" id="3.40.50.150">
    <property type="entry name" value="Vaccinia Virus protein VP39"/>
    <property type="match status" value="1"/>
</dbReference>
<dbReference type="SUPFAM" id="SSF53335">
    <property type="entry name" value="S-adenosyl-L-methionine-dependent methyltransferases"/>
    <property type="match status" value="1"/>
</dbReference>
<dbReference type="EMBL" id="MN739416">
    <property type="protein sequence ID" value="QHT03715.1"/>
    <property type="molecule type" value="Genomic_DNA"/>
</dbReference>
<name>A0A6C0CJM3_9ZZZZ</name>
<evidence type="ECO:0008006" key="2">
    <source>
        <dbReference type="Google" id="ProtNLM"/>
    </source>
</evidence>
<evidence type="ECO:0000313" key="1">
    <source>
        <dbReference type="EMBL" id="QHT03715.1"/>
    </source>
</evidence>
<reference evidence="1" key="1">
    <citation type="journal article" date="2020" name="Nature">
        <title>Giant virus diversity and host interactions through global metagenomics.</title>
        <authorList>
            <person name="Schulz F."/>
            <person name="Roux S."/>
            <person name="Paez-Espino D."/>
            <person name="Jungbluth S."/>
            <person name="Walsh D.A."/>
            <person name="Denef V.J."/>
            <person name="McMahon K.D."/>
            <person name="Konstantinidis K.T."/>
            <person name="Eloe-Fadrosh E.A."/>
            <person name="Kyrpides N.C."/>
            <person name="Woyke T."/>
        </authorList>
    </citation>
    <scope>NUCLEOTIDE SEQUENCE</scope>
    <source>
        <strain evidence="1">GVMAG-M-3300021120-1</strain>
    </source>
</reference>
<accession>A0A6C0CJM3</accession>
<dbReference type="Pfam" id="PF13578">
    <property type="entry name" value="Methyltransf_24"/>
    <property type="match status" value="1"/>
</dbReference>
<organism evidence="1">
    <name type="scientific">viral metagenome</name>
    <dbReference type="NCBI Taxonomy" id="1070528"/>
    <lineage>
        <taxon>unclassified sequences</taxon>
        <taxon>metagenomes</taxon>
        <taxon>organismal metagenomes</taxon>
    </lineage>
</organism>
<sequence length="208" mass="23966">MVNYDLSHLTQDETQNVWGPIQDDEALFLYSIIRGSRLERILEIGGLDGYSGTNFLKALSYTKNGKLYTCDLNPVPVLAENHKVLIKNAMYLTAEDLDNQPLDLVFFDCHDMVQMSIYNNLVSKKIINNDTILVLHDTNLHYAPYHKWGKYVRQENGIAHQPVERRMVNMFKNLGYDVFSISTDRSKHSPDFPVRHGVTICKRFKTLA</sequence>
<dbReference type="AlphaFoldDB" id="A0A6C0CJM3"/>
<protein>
    <recommendedName>
        <fullName evidence="2">Methyltransferase</fullName>
    </recommendedName>
</protein>
<proteinExistence type="predicted"/>
<dbReference type="InterPro" id="IPR029063">
    <property type="entry name" value="SAM-dependent_MTases_sf"/>
</dbReference>